<dbReference type="Proteomes" id="UP000546324">
    <property type="component" value="Unassembled WGS sequence"/>
</dbReference>
<keyword evidence="3" id="KW-1185">Reference proteome</keyword>
<proteinExistence type="predicted"/>
<dbReference type="SUPFAM" id="SSF53474">
    <property type="entry name" value="alpha/beta-Hydrolases"/>
    <property type="match status" value="1"/>
</dbReference>
<dbReference type="Gene3D" id="3.40.50.1820">
    <property type="entry name" value="alpha/beta hydrolase"/>
    <property type="match status" value="1"/>
</dbReference>
<comment type="caution">
    <text evidence="2">The sequence shown here is derived from an EMBL/GenBank/DDBJ whole genome shotgun (WGS) entry which is preliminary data.</text>
</comment>
<dbReference type="PANTHER" id="PTHR46438">
    <property type="entry name" value="ALPHA/BETA-HYDROLASES SUPERFAMILY PROTEIN"/>
    <property type="match status" value="1"/>
</dbReference>
<dbReference type="AlphaFoldDB" id="A0A7X0KZR9"/>
<organism evidence="2 3">
    <name type="scientific">Actinomadura coerulea</name>
    <dbReference type="NCBI Taxonomy" id="46159"/>
    <lineage>
        <taxon>Bacteria</taxon>
        <taxon>Bacillati</taxon>
        <taxon>Actinomycetota</taxon>
        <taxon>Actinomycetes</taxon>
        <taxon>Streptosporangiales</taxon>
        <taxon>Thermomonosporaceae</taxon>
        <taxon>Actinomadura</taxon>
    </lineage>
</organism>
<dbReference type="InterPro" id="IPR029058">
    <property type="entry name" value="AB_hydrolase_fold"/>
</dbReference>
<accession>A0A7X0KZR9</accession>
<feature type="domain" description="AB hydrolase-1" evidence="1">
    <location>
        <begin position="15"/>
        <end position="76"/>
    </location>
</feature>
<reference evidence="2 3" key="1">
    <citation type="submission" date="2020-08" db="EMBL/GenBank/DDBJ databases">
        <title>Sequencing the genomes of 1000 actinobacteria strains.</title>
        <authorList>
            <person name="Klenk H.-P."/>
        </authorList>
    </citation>
    <scope>NUCLEOTIDE SEQUENCE [LARGE SCALE GENOMIC DNA]</scope>
    <source>
        <strain evidence="2 3">DSM 43675</strain>
    </source>
</reference>
<protein>
    <submittedName>
        <fullName evidence="2">Pimeloyl-ACP methyl ester carboxylesterase</fullName>
    </submittedName>
</protein>
<evidence type="ECO:0000313" key="3">
    <source>
        <dbReference type="Proteomes" id="UP000546324"/>
    </source>
</evidence>
<evidence type="ECO:0000313" key="2">
    <source>
        <dbReference type="EMBL" id="MBB6396720.1"/>
    </source>
</evidence>
<dbReference type="EMBL" id="JACHMQ010000001">
    <property type="protein sequence ID" value="MBB6396720.1"/>
    <property type="molecule type" value="Genomic_DNA"/>
</dbReference>
<dbReference type="InterPro" id="IPR000073">
    <property type="entry name" value="AB_hydrolase_1"/>
</dbReference>
<name>A0A7X0KZR9_9ACTN</name>
<sequence length="83" mass="8883">MHDWALGRTYRSRAGDVQGRYGELDLPVLVCWGAEDTWIPAAKGRELAALVPGARLHTVEGAGHLVQEDAPAELTAALSAFLS</sequence>
<dbReference type="Pfam" id="PF12697">
    <property type="entry name" value="Abhydrolase_6"/>
    <property type="match status" value="1"/>
</dbReference>
<dbReference type="PANTHER" id="PTHR46438:SF2">
    <property type="entry name" value="ALPHA_BETA-HYDROLASES SUPERFAMILY PROTEIN"/>
    <property type="match status" value="1"/>
</dbReference>
<evidence type="ECO:0000259" key="1">
    <source>
        <dbReference type="Pfam" id="PF12697"/>
    </source>
</evidence>
<gene>
    <name evidence="2" type="ORF">BKA00_003634</name>
</gene>
<dbReference type="GO" id="GO:0003824">
    <property type="term" value="F:catalytic activity"/>
    <property type="evidence" value="ECO:0007669"/>
    <property type="project" value="UniProtKB-ARBA"/>
</dbReference>
<dbReference type="RefSeq" id="WP_221493198.1">
    <property type="nucleotide sequence ID" value="NZ_JACHMQ010000001.1"/>
</dbReference>